<evidence type="ECO:0000256" key="9">
    <source>
        <dbReference type="ARBA" id="ARBA00050687"/>
    </source>
</evidence>
<comment type="domain">
    <text evidence="10">The IMP cyclohydrolase activity resides in the N-terminal region.</text>
</comment>
<evidence type="ECO:0000256" key="4">
    <source>
        <dbReference type="ARBA" id="ARBA00022679"/>
    </source>
</evidence>
<comment type="similarity">
    <text evidence="3 10">Belongs to the PurH family.</text>
</comment>
<gene>
    <name evidence="10" type="primary">purH</name>
    <name evidence="12" type="ORF">DT351_07140</name>
</gene>
<dbReference type="GO" id="GO:0004643">
    <property type="term" value="F:phosphoribosylaminoimidazolecarboxamide formyltransferase activity"/>
    <property type="evidence" value="ECO:0007669"/>
    <property type="project" value="UniProtKB-UniRule"/>
</dbReference>
<dbReference type="GO" id="GO:0006189">
    <property type="term" value="P:'de novo' IMP biosynthetic process"/>
    <property type="evidence" value="ECO:0007669"/>
    <property type="project" value="UniProtKB-UniRule"/>
</dbReference>
<dbReference type="NCBIfam" id="TIGR00355">
    <property type="entry name" value="purH"/>
    <property type="match status" value="1"/>
</dbReference>
<keyword evidence="7 10" id="KW-0511">Multifunctional enzyme</keyword>
<evidence type="ECO:0000256" key="5">
    <source>
        <dbReference type="ARBA" id="ARBA00022755"/>
    </source>
</evidence>
<dbReference type="SMART" id="SM00798">
    <property type="entry name" value="AICARFT_IMPCHas"/>
    <property type="match status" value="1"/>
</dbReference>
<evidence type="ECO:0000256" key="8">
    <source>
        <dbReference type="ARBA" id="ARBA00050488"/>
    </source>
</evidence>
<dbReference type="EC" id="3.5.4.10" evidence="10"/>
<dbReference type="InterPro" id="IPR036914">
    <property type="entry name" value="MGS-like_dom_sf"/>
</dbReference>
<dbReference type="Proteomes" id="UP000257607">
    <property type="component" value="Chromosome"/>
</dbReference>
<dbReference type="Pfam" id="PF02142">
    <property type="entry name" value="MGS"/>
    <property type="match status" value="1"/>
</dbReference>
<dbReference type="EMBL" id="CP031003">
    <property type="protein sequence ID" value="AXN36153.1"/>
    <property type="molecule type" value="Genomic_DNA"/>
</dbReference>
<dbReference type="FunFam" id="3.40.140.20:FF:000002">
    <property type="entry name" value="Bifunctional purine biosynthesis protein PurH"/>
    <property type="match status" value="1"/>
</dbReference>
<dbReference type="FunFam" id="3.40.140.20:FF:000001">
    <property type="entry name" value="Bifunctional purine biosynthesis protein PurH"/>
    <property type="match status" value="1"/>
</dbReference>
<dbReference type="InterPro" id="IPR024051">
    <property type="entry name" value="AICAR_Tfase_dup_dom_sf"/>
</dbReference>
<comment type="pathway">
    <text evidence="2 10">Purine metabolism; IMP biosynthesis via de novo pathway; 5-formamido-1-(5-phospho-D-ribosyl)imidazole-4-carboxamide from 5-amino-1-(5-phospho-D-ribosyl)imidazole-4-carboxamide (10-formyl THF route): step 1/1.</text>
</comment>
<dbReference type="AlphaFoldDB" id="A0A385AEX2"/>
<organism evidence="12 13">
    <name type="scientific">Latilactobacillus curvatus</name>
    <name type="common">Lactobacillus curvatus</name>
    <dbReference type="NCBI Taxonomy" id="28038"/>
    <lineage>
        <taxon>Bacteria</taxon>
        <taxon>Bacillati</taxon>
        <taxon>Bacillota</taxon>
        <taxon>Bacilli</taxon>
        <taxon>Lactobacillales</taxon>
        <taxon>Lactobacillaceae</taxon>
        <taxon>Latilactobacillus</taxon>
    </lineage>
</organism>
<accession>A0A385AEX2</accession>
<evidence type="ECO:0000256" key="10">
    <source>
        <dbReference type="HAMAP-Rule" id="MF_00139"/>
    </source>
</evidence>
<evidence type="ECO:0000256" key="2">
    <source>
        <dbReference type="ARBA" id="ARBA00004954"/>
    </source>
</evidence>
<dbReference type="EC" id="2.1.2.3" evidence="10"/>
<evidence type="ECO:0000256" key="7">
    <source>
        <dbReference type="ARBA" id="ARBA00023268"/>
    </source>
</evidence>
<dbReference type="InterPro" id="IPR011607">
    <property type="entry name" value="MGS-like_dom"/>
</dbReference>
<dbReference type="CDD" id="cd01421">
    <property type="entry name" value="IMPCH"/>
    <property type="match status" value="1"/>
</dbReference>
<feature type="domain" description="MGS-like" evidence="11">
    <location>
        <begin position="1"/>
        <end position="144"/>
    </location>
</feature>
<keyword evidence="4 10" id="KW-0808">Transferase</keyword>
<dbReference type="SMART" id="SM00851">
    <property type="entry name" value="MGS"/>
    <property type="match status" value="1"/>
</dbReference>
<dbReference type="InterPro" id="IPR016193">
    <property type="entry name" value="Cytidine_deaminase-like"/>
</dbReference>
<dbReference type="PANTHER" id="PTHR11692:SF0">
    <property type="entry name" value="BIFUNCTIONAL PURINE BIOSYNTHESIS PROTEIN ATIC"/>
    <property type="match status" value="1"/>
</dbReference>
<evidence type="ECO:0000256" key="3">
    <source>
        <dbReference type="ARBA" id="ARBA00007667"/>
    </source>
</evidence>
<dbReference type="PIRSF" id="PIRSF000414">
    <property type="entry name" value="AICARFT_IMPCHas"/>
    <property type="match status" value="1"/>
</dbReference>
<name>A0A385AEX2_LATCU</name>
<comment type="pathway">
    <text evidence="1 10">Purine metabolism; IMP biosynthesis via de novo pathway; IMP from 5-formamido-1-(5-phospho-D-ribosyl)imidazole-4-carboxamide: step 1/1.</text>
</comment>
<dbReference type="RefSeq" id="WP_116843635.1">
    <property type="nucleotide sequence ID" value="NZ_CP031003.1"/>
</dbReference>
<dbReference type="HAMAP" id="MF_00139">
    <property type="entry name" value="PurH"/>
    <property type="match status" value="1"/>
</dbReference>
<sequence>MKRALVSVSDKTGIIEFAKGLIAAGYEVISTGGTFKVLQEAQVPVIAIDEVTHFPEMLDGRVKTLHPNIHGGLLAKRDEPTHMAALAAHDIQTIDLVCVNLYPFKETIQKPGITEAQAVEQIDIGGPSMVRSAAKNFKSVYVVVDQQDYAQVLEHVVDEGQAAVDYRRYLAAKAFRHTAAYDSLIAGYLTEAVGIEFPEKLTRSYDFKQALRYGENAHQKAAFYQSSLPTAFSIASAVQLHGKELSYNNIKDADAAVKVVAEFSEPCVVAMKHMNPCGVGLGATIYEAWQKAYAADPVSIFGGIIALNREVDVQTAEELHSLFLEIIIAPSYTPEALAILEKKKNLRVMTLDFEAAKQADRFEMVSVLGGLLVQERDRVTDQASELKLVTDKTPTADEQAAMLFAQRVVKHVKSNAIVVATKDQTLGIGAGQMNRVGSVRIAIEQAEANGLKVPFVLASDAFFPMDDSVEYAAEHGVTAVIQPGGSIKDQDSIDMANQKGISMVTTGRRHFKH</sequence>
<dbReference type="FunFam" id="3.40.50.1380:FF:000001">
    <property type="entry name" value="Bifunctional purine biosynthesis protein PurH"/>
    <property type="match status" value="1"/>
</dbReference>
<dbReference type="Pfam" id="PF01808">
    <property type="entry name" value="AICARFT_IMPCHas"/>
    <property type="match status" value="1"/>
</dbReference>
<evidence type="ECO:0000313" key="13">
    <source>
        <dbReference type="Proteomes" id="UP000257607"/>
    </source>
</evidence>
<dbReference type="PROSITE" id="PS51855">
    <property type="entry name" value="MGS"/>
    <property type="match status" value="1"/>
</dbReference>
<dbReference type="GO" id="GO:0005829">
    <property type="term" value="C:cytosol"/>
    <property type="evidence" value="ECO:0007669"/>
    <property type="project" value="TreeGrafter"/>
</dbReference>
<protein>
    <recommendedName>
        <fullName evidence="10">Bifunctional purine biosynthesis protein PurH</fullName>
    </recommendedName>
    <domain>
        <recommendedName>
            <fullName evidence="10">Phosphoribosylaminoimidazolecarboxamide formyltransferase</fullName>
            <ecNumber evidence="10">2.1.2.3</ecNumber>
        </recommendedName>
        <alternativeName>
            <fullName evidence="10">AICAR transformylase</fullName>
        </alternativeName>
    </domain>
    <domain>
        <recommendedName>
            <fullName evidence="10">IMP cyclohydrolase</fullName>
            <ecNumber evidence="10">3.5.4.10</ecNumber>
        </recommendedName>
        <alternativeName>
            <fullName evidence="10">ATIC</fullName>
        </alternativeName>
        <alternativeName>
            <fullName evidence="10">IMP synthase</fullName>
        </alternativeName>
        <alternativeName>
            <fullName evidence="10">Inosinicase</fullName>
        </alternativeName>
    </domain>
</protein>
<dbReference type="InterPro" id="IPR002695">
    <property type="entry name" value="PurH-like"/>
</dbReference>
<dbReference type="UniPathway" id="UPA00074">
    <property type="reaction ID" value="UER00133"/>
</dbReference>
<dbReference type="SUPFAM" id="SSF53927">
    <property type="entry name" value="Cytidine deaminase-like"/>
    <property type="match status" value="1"/>
</dbReference>
<comment type="catalytic activity">
    <reaction evidence="9 10">
        <text>IMP + H2O = 5-formamido-1-(5-phospho-D-ribosyl)imidazole-4-carboxamide</text>
        <dbReference type="Rhea" id="RHEA:18445"/>
        <dbReference type="ChEBI" id="CHEBI:15377"/>
        <dbReference type="ChEBI" id="CHEBI:58053"/>
        <dbReference type="ChEBI" id="CHEBI:58467"/>
        <dbReference type="EC" id="3.5.4.10"/>
    </reaction>
</comment>
<reference evidence="12 13" key="1">
    <citation type="submission" date="2018-07" db="EMBL/GenBank/DDBJ databases">
        <title>Lactobacillus curvatus genome sequence.</title>
        <authorList>
            <person name="Prechtl R."/>
        </authorList>
    </citation>
    <scope>NUCLEOTIDE SEQUENCE [LARGE SCALE GENOMIC DNA]</scope>
    <source>
        <strain evidence="12 13">TMW 1.1928</strain>
    </source>
</reference>
<evidence type="ECO:0000259" key="11">
    <source>
        <dbReference type="PROSITE" id="PS51855"/>
    </source>
</evidence>
<comment type="catalytic activity">
    <reaction evidence="8 10">
        <text>(6R)-10-formyltetrahydrofolate + 5-amino-1-(5-phospho-beta-D-ribosyl)imidazole-4-carboxamide = 5-formamido-1-(5-phospho-D-ribosyl)imidazole-4-carboxamide + (6S)-5,6,7,8-tetrahydrofolate</text>
        <dbReference type="Rhea" id="RHEA:22192"/>
        <dbReference type="ChEBI" id="CHEBI:57453"/>
        <dbReference type="ChEBI" id="CHEBI:58467"/>
        <dbReference type="ChEBI" id="CHEBI:58475"/>
        <dbReference type="ChEBI" id="CHEBI:195366"/>
        <dbReference type="EC" id="2.1.2.3"/>
    </reaction>
</comment>
<evidence type="ECO:0000256" key="1">
    <source>
        <dbReference type="ARBA" id="ARBA00004844"/>
    </source>
</evidence>
<evidence type="ECO:0000256" key="6">
    <source>
        <dbReference type="ARBA" id="ARBA00022801"/>
    </source>
</evidence>
<dbReference type="PANTHER" id="PTHR11692">
    <property type="entry name" value="BIFUNCTIONAL PURINE BIOSYNTHESIS PROTEIN PURH"/>
    <property type="match status" value="1"/>
</dbReference>
<keyword evidence="5 10" id="KW-0658">Purine biosynthesis</keyword>
<keyword evidence="6 10" id="KW-0378">Hydrolase</keyword>
<dbReference type="SUPFAM" id="SSF52335">
    <property type="entry name" value="Methylglyoxal synthase-like"/>
    <property type="match status" value="1"/>
</dbReference>
<dbReference type="GO" id="GO:0003937">
    <property type="term" value="F:IMP cyclohydrolase activity"/>
    <property type="evidence" value="ECO:0007669"/>
    <property type="project" value="UniProtKB-UniRule"/>
</dbReference>
<evidence type="ECO:0000313" key="12">
    <source>
        <dbReference type="EMBL" id="AXN36153.1"/>
    </source>
</evidence>
<proteinExistence type="inferred from homology"/>
<dbReference type="Gene3D" id="3.40.140.20">
    <property type="match status" value="2"/>
</dbReference>
<dbReference type="NCBIfam" id="NF002049">
    <property type="entry name" value="PRK00881.1"/>
    <property type="match status" value="1"/>
</dbReference>
<dbReference type="Gene3D" id="3.40.50.1380">
    <property type="entry name" value="Methylglyoxal synthase-like domain"/>
    <property type="match status" value="1"/>
</dbReference>